<feature type="binding site" evidence="11">
    <location>
        <position position="36"/>
    </location>
    <ligand>
        <name>Ca(2+)</name>
        <dbReference type="ChEBI" id="CHEBI:29108"/>
        <label>1</label>
    </ligand>
</feature>
<dbReference type="InterPro" id="IPR002016">
    <property type="entry name" value="Haem_peroxidase"/>
</dbReference>
<keyword evidence="5 11" id="KW-0479">Metal-binding</keyword>
<proteinExistence type="inferred from homology"/>
<dbReference type="Pfam" id="PF00141">
    <property type="entry name" value="peroxidase"/>
    <property type="match status" value="2"/>
</dbReference>
<dbReference type="PRINTS" id="PR00461">
    <property type="entry name" value="PLPEROXIDASE"/>
</dbReference>
<evidence type="ECO:0000256" key="6">
    <source>
        <dbReference type="ARBA" id="ARBA00022837"/>
    </source>
</evidence>
<evidence type="ECO:0000256" key="7">
    <source>
        <dbReference type="ARBA" id="ARBA00023002"/>
    </source>
</evidence>
<keyword evidence="6 11" id="KW-0106">Calcium</keyword>
<keyword evidence="7" id="KW-0560">Oxidoreductase</keyword>
<evidence type="ECO:0000256" key="12">
    <source>
        <dbReference type="PIRSR" id="PIRSR600823-4"/>
    </source>
</evidence>
<evidence type="ECO:0000256" key="3">
    <source>
        <dbReference type="ARBA" id="ARBA00022559"/>
    </source>
</evidence>
<feature type="binding site" evidence="11">
    <location>
        <position position="39"/>
    </location>
    <ligand>
        <name>Ca(2+)</name>
        <dbReference type="ChEBI" id="CHEBI:29108"/>
        <label>1</label>
    </ligand>
</feature>
<feature type="domain" description="Plant heme peroxidase family profile" evidence="15">
    <location>
        <begin position="4"/>
        <end position="195"/>
    </location>
</feature>
<dbReference type="Gene3D" id="1.10.420.10">
    <property type="entry name" value="Peroxidase, domain 2"/>
    <property type="match status" value="1"/>
</dbReference>
<dbReference type="GO" id="GO:0006979">
    <property type="term" value="P:response to oxidative stress"/>
    <property type="evidence" value="ECO:0007669"/>
    <property type="project" value="InterPro"/>
</dbReference>
<keyword evidence="8" id="KW-0408">Iron</keyword>
<evidence type="ECO:0000313" key="17">
    <source>
        <dbReference type="Proteomes" id="UP001055439"/>
    </source>
</evidence>
<dbReference type="GO" id="GO:0046872">
    <property type="term" value="F:metal ion binding"/>
    <property type="evidence" value="ECO:0007669"/>
    <property type="project" value="UniProtKB-KW"/>
</dbReference>
<feature type="binding site" evidence="11">
    <location>
        <position position="57"/>
    </location>
    <ligand>
        <name>Ca(2+)</name>
        <dbReference type="ChEBI" id="CHEBI:29108"/>
        <label>1</label>
    </ligand>
</feature>
<feature type="binding site" evidence="11">
    <location>
        <position position="178"/>
    </location>
    <ligand>
        <name>Ca(2+)</name>
        <dbReference type="ChEBI" id="CHEBI:29108"/>
        <label>2</label>
    </ligand>
</feature>
<evidence type="ECO:0000256" key="9">
    <source>
        <dbReference type="ARBA" id="ARBA00023324"/>
    </source>
</evidence>
<keyword evidence="3 16" id="KW-0575">Peroxidase</keyword>
<feature type="site" description="Transition state stabilizer" evidence="12">
    <location>
        <position position="31"/>
    </location>
</feature>
<dbReference type="PRINTS" id="PR00458">
    <property type="entry name" value="PEROXIDASE"/>
</dbReference>
<evidence type="ECO:0000256" key="2">
    <source>
        <dbReference type="ARBA" id="ARBA00001970"/>
    </source>
</evidence>
<dbReference type="PROSITE" id="PS50873">
    <property type="entry name" value="PEROXIDASE_4"/>
    <property type="match status" value="1"/>
</dbReference>
<feature type="disulfide bond" evidence="13">
    <location>
        <begin position="139"/>
        <end position="165"/>
    </location>
</feature>
<organism evidence="16 17">
    <name type="scientific">Musa troglodytarum</name>
    <name type="common">fe'i banana</name>
    <dbReference type="NCBI Taxonomy" id="320322"/>
    <lineage>
        <taxon>Eukaryota</taxon>
        <taxon>Viridiplantae</taxon>
        <taxon>Streptophyta</taxon>
        <taxon>Embryophyta</taxon>
        <taxon>Tracheophyta</taxon>
        <taxon>Spermatophyta</taxon>
        <taxon>Magnoliopsida</taxon>
        <taxon>Liliopsida</taxon>
        <taxon>Zingiberales</taxon>
        <taxon>Musaceae</taxon>
        <taxon>Musa</taxon>
    </lineage>
</organism>
<dbReference type="Proteomes" id="UP001055439">
    <property type="component" value="Chromosome 3"/>
</dbReference>
<dbReference type="InterPro" id="IPR010255">
    <property type="entry name" value="Haem_peroxidase_sf"/>
</dbReference>
<evidence type="ECO:0000256" key="5">
    <source>
        <dbReference type="ARBA" id="ARBA00022723"/>
    </source>
</evidence>
<reference evidence="16" key="1">
    <citation type="submission" date="2022-05" db="EMBL/GenBank/DDBJ databases">
        <title>The Musa troglodytarum L. genome provides insights into the mechanism of non-climacteric behaviour and enrichment of carotenoids.</title>
        <authorList>
            <person name="Wang J."/>
        </authorList>
    </citation>
    <scope>NUCLEOTIDE SEQUENCE</scope>
    <source>
        <tissue evidence="16">Leaf</tissue>
    </source>
</reference>
<dbReference type="PROSITE" id="PS00436">
    <property type="entry name" value="PEROXIDASE_2"/>
    <property type="match status" value="1"/>
</dbReference>
<keyword evidence="9" id="KW-0376">Hydrogen peroxide</keyword>
<evidence type="ECO:0000259" key="15">
    <source>
        <dbReference type="PROSITE" id="PS50873"/>
    </source>
</evidence>
<feature type="binding site" evidence="11">
    <location>
        <position position="133"/>
    </location>
    <ligand>
        <name>Ca(2+)</name>
        <dbReference type="ChEBI" id="CHEBI:29108"/>
        <label>2</label>
    </ligand>
</feature>
<accession>A0A9E7FBT8</accession>
<feature type="binding site" evidence="11">
    <location>
        <position position="45"/>
    </location>
    <ligand>
        <name>Ca(2+)</name>
        <dbReference type="ChEBI" id="CHEBI:29108"/>
        <label>1</label>
    </ligand>
</feature>
<keyword evidence="17" id="KW-1185">Reference proteome</keyword>
<keyword evidence="4" id="KW-0349">Heme</keyword>
<dbReference type="GO" id="GO:0042744">
    <property type="term" value="P:hydrogen peroxide catabolic process"/>
    <property type="evidence" value="ECO:0007669"/>
    <property type="project" value="UniProtKB-KW"/>
</dbReference>
<feature type="active site" description="Proton acceptor" evidence="10">
    <location>
        <position position="35"/>
    </location>
</feature>
<dbReference type="GO" id="GO:0140825">
    <property type="term" value="F:lactoperoxidase activity"/>
    <property type="evidence" value="ECO:0007669"/>
    <property type="project" value="UniProtKB-EC"/>
</dbReference>
<keyword evidence="13" id="KW-1015">Disulfide bond</keyword>
<dbReference type="GO" id="GO:0020037">
    <property type="term" value="F:heme binding"/>
    <property type="evidence" value="ECO:0007669"/>
    <property type="project" value="InterPro"/>
</dbReference>
<comment type="catalytic activity">
    <reaction evidence="1">
        <text>2 a phenolic donor + H2O2 = 2 a phenolic radical donor + 2 H2O</text>
        <dbReference type="Rhea" id="RHEA:56136"/>
        <dbReference type="ChEBI" id="CHEBI:15377"/>
        <dbReference type="ChEBI" id="CHEBI:16240"/>
        <dbReference type="ChEBI" id="CHEBI:139520"/>
        <dbReference type="ChEBI" id="CHEBI:139521"/>
        <dbReference type="EC" id="1.11.1.7"/>
    </reaction>
</comment>
<dbReference type="SUPFAM" id="SSF48113">
    <property type="entry name" value="Heme-dependent peroxidases"/>
    <property type="match status" value="1"/>
</dbReference>
<protein>
    <submittedName>
        <fullName evidence="16">Peroxidase</fullName>
    </submittedName>
</protein>
<comment type="similarity">
    <text evidence="14">Belongs to the peroxidase family.</text>
</comment>
<evidence type="ECO:0000313" key="16">
    <source>
        <dbReference type="EMBL" id="URD93084.1"/>
    </source>
</evidence>
<dbReference type="InterPro" id="IPR000823">
    <property type="entry name" value="Peroxidase_pln"/>
</dbReference>
<evidence type="ECO:0000256" key="13">
    <source>
        <dbReference type="PIRSR" id="PIRSR600823-5"/>
    </source>
</evidence>
<feature type="binding site" evidence="11">
    <location>
        <position position="41"/>
    </location>
    <ligand>
        <name>Ca(2+)</name>
        <dbReference type="ChEBI" id="CHEBI:29108"/>
        <label>1</label>
    </ligand>
</feature>
<evidence type="ECO:0000256" key="11">
    <source>
        <dbReference type="PIRSR" id="PIRSR600823-3"/>
    </source>
</evidence>
<dbReference type="Gene3D" id="1.10.520.10">
    <property type="match status" value="1"/>
</dbReference>
<feature type="binding site" evidence="11">
    <location>
        <position position="43"/>
    </location>
    <ligand>
        <name>Ca(2+)</name>
        <dbReference type="ChEBI" id="CHEBI:29108"/>
        <label>1</label>
    </ligand>
</feature>
<dbReference type="AlphaFoldDB" id="A0A9E7FBT8"/>
<evidence type="ECO:0000256" key="4">
    <source>
        <dbReference type="ARBA" id="ARBA00022617"/>
    </source>
</evidence>
<comment type="cofactor">
    <cofactor evidence="11">
        <name>Ca(2+)</name>
        <dbReference type="ChEBI" id="CHEBI:29108"/>
    </cofactor>
    <text evidence="11">Binds 2 calcium ions per subunit.</text>
</comment>
<comment type="cofactor">
    <cofactor evidence="2">
        <name>heme b</name>
        <dbReference type="ChEBI" id="CHEBI:60344"/>
    </cofactor>
</comment>
<dbReference type="OrthoDB" id="2113341at2759"/>
<feature type="disulfide bond" evidence="13">
    <location>
        <begin position="37"/>
        <end position="42"/>
    </location>
</feature>
<evidence type="ECO:0000256" key="10">
    <source>
        <dbReference type="PIRSR" id="PIRSR600823-1"/>
    </source>
</evidence>
<evidence type="ECO:0000256" key="8">
    <source>
        <dbReference type="ARBA" id="ARBA00023004"/>
    </source>
</evidence>
<sequence>MWMCPKDLSTNRMVVEEAIAQEPRMGASLLRLHFHDCFVNGCDGSIRLDDTSTFTGEKTAKSIKNSVRGVDRIKAAVVSDCNGSVVSCGDILAVAARDSVVAEERIRGEQARATPPATIRPANELVDLSGALTLGLARCTSFGSRLYNEASAIDGDHASTLKARCPPSGGNHSPTTFDNAYFQGLVVKKGGRQRQ</sequence>
<evidence type="ECO:0000256" key="14">
    <source>
        <dbReference type="RuleBase" id="RU004241"/>
    </source>
</evidence>
<feature type="disulfide bond" evidence="13">
    <location>
        <begin position="4"/>
        <end position="81"/>
    </location>
</feature>
<name>A0A9E7FBT8_9LILI</name>
<dbReference type="InterPro" id="IPR019794">
    <property type="entry name" value="Peroxidases_AS"/>
</dbReference>
<gene>
    <name evidence="16" type="ORF">MUK42_00901</name>
</gene>
<dbReference type="PANTHER" id="PTHR31388">
    <property type="entry name" value="PEROXIDASE 72-RELATED"/>
    <property type="match status" value="1"/>
</dbReference>
<evidence type="ECO:0000256" key="1">
    <source>
        <dbReference type="ARBA" id="ARBA00000189"/>
    </source>
</evidence>
<dbReference type="EMBL" id="CP097505">
    <property type="protein sequence ID" value="URD93084.1"/>
    <property type="molecule type" value="Genomic_DNA"/>
</dbReference>
<dbReference type="PANTHER" id="PTHR31388:SF123">
    <property type="entry name" value="PEROXIDASE RIP1"/>
    <property type="match status" value="1"/>
</dbReference>